<dbReference type="Gene3D" id="3.30.70.270">
    <property type="match status" value="1"/>
</dbReference>
<dbReference type="EC" id="2.7.7.65" evidence="6"/>
<gene>
    <name evidence="6" type="ORF">ACFOWE_11430</name>
</gene>
<dbReference type="PROSITE" id="PS50113">
    <property type="entry name" value="PAC"/>
    <property type="match status" value="1"/>
</dbReference>
<feature type="domain" description="GGDEF" evidence="5">
    <location>
        <begin position="396"/>
        <end position="528"/>
    </location>
</feature>
<keyword evidence="6" id="KW-0808">Transferase</keyword>
<feature type="transmembrane region" description="Helical" evidence="3">
    <location>
        <begin position="37"/>
        <end position="56"/>
    </location>
</feature>
<dbReference type="SUPFAM" id="SSF55785">
    <property type="entry name" value="PYP-like sensor domain (PAS domain)"/>
    <property type="match status" value="1"/>
</dbReference>
<proteinExistence type="predicted"/>
<feature type="region of interest" description="Disordered" evidence="2">
    <location>
        <begin position="527"/>
        <end position="546"/>
    </location>
</feature>
<comment type="caution">
    <text evidence="6">The sequence shown here is derived from an EMBL/GenBank/DDBJ whole genome shotgun (WGS) entry which is preliminary data.</text>
</comment>
<dbReference type="InterPro" id="IPR031621">
    <property type="entry name" value="HisKA_7TM"/>
</dbReference>
<keyword evidence="6" id="KW-0548">Nucleotidyltransferase</keyword>
<keyword evidence="3" id="KW-0812">Transmembrane</keyword>
<keyword evidence="3" id="KW-0472">Membrane</keyword>
<dbReference type="Pfam" id="PF13188">
    <property type="entry name" value="PAS_8"/>
    <property type="match status" value="1"/>
</dbReference>
<evidence type="ECO:0000313" key="6">
    <source>
        <dbReference type="EMBL" id="MFC4058911.1"/>
    </source>
</evidence>
<accession>A0ABV8I408</accession>
<dbReference type="PANTHER" id="PTHR45138:SF9">
    <property type="entry name" value="DIGUANYLATE CYCLASE DGCM-RELATED"/>
    <property type="match status" value="1"/>
</dbReference>
<dbReference type="InterPro" id="IPR029787">
    <property type="entry name" value="Nucleotide_cyclase"/>
</dbReference>
<dbReference type="InterPro" id="IPR050469">
    <property type="entry name" value="Diguanylate_Cyclase"/>
</dbReference>
<dbReference type="PROSITE" id="PS50887">
    <property type="entry name" value="GGDEF"/>
    <property type="match status" value="1"/>
</dbReference>
<dbReference type="Proteomes" id="UP001595850">
    <property type="component" value="Unassembled WGS sequence"/>
</dbReference>
<dbReference type="PANTHER" id="PTHR45138">
    <property type="entry name" value="REGULATORY COMPONENTS OF SENSORY TRANSDUCTION SYSTEM"/>
    <property type="match status" value="1"/>
</dbReference>
<keyword evidence="3" id="KW-1133">Transmembrane helix</keyword>
<keyword evidence="7" id="KW-1185">Reference proteome</keyword>
<dbReference type="CDD" id="cd01949">
    <property type="entry name" value="GGDEF"/>
    <property type="match status" value="1"/>
</dbReference>
<feature type="transmembrane region" description="Helical" evidence="3">
    <location>
        <begin position="173"/>
        <end position="195"/>
    </location>
</feature>
<dbReference type="NCBIfam" id="TIGR00254">
    <property type="entry name" value="GGDEF"/>
    <property type="match status" value="1"/>
</dbReference>
<organism evidence="6 7">
    <name type="scientific">Planomonospora corallina</name>
    <dbReference type="NCBI Taxonomy" id="1806052"/>
    <lineage>
        <taxon>Bacteria</taxon>
        <taxon>Bacillati</taxon>
        <taxon>Actinomycetota</taxon>
        <taxon>Actinomycetes</taxon>
        <taxon>Streptosporangiales</taxon>
        <taxon>Streptosporangiaceae</taxon>
        <taxon>Planomonospora</taxon>
    </lineage>
</organism>
<dbReference type="SMART" id="SM00267">
    <property type="entry name" value="GGDEF"/>
    <property type="match status" value="1"/>
</dbReference>
<dbReference type="CDD" id="cd00130">
    <property type="entry name" value="PAS"/>
    <property type="match status" value="1"/>
</dbReference>
<dbReference type="InterPro" id="IPR035965">
    <property type="entry name" value="PAS-like_dom_sf"/>
</dbReference>
<dbReference type="InterPro" id="IPR000160">
    <property type="entry name" value="GGDEF_dom"/>
</dbReference>
<feature type="transmembrane region" description="Helical" evidence="3">
    <location>
        <begin position="6"/>
        <end position="25"/>
    </location>
</feature>
<dbReference type="Gene3D" id="3.30.450.20">
    <property type="entry name" value="PAS domain"/>
    <property type="match status" value="1"/>
</dbReference>
<dbReference type="InterPro" id="IPR000700">
    <property type="entry name" value="PAS-assoc_C"/>
</dbReference>
<dbReference type="EMBL" id="JBHSBM010000016">
    <property type="protein sequence ID" value="MFC4058911.1"/>
    <property type="molecule type" value="Genomic_DNA"/>
</dbReference>
<name>A0ABV8I408_9ACTN</name>
<evidence type="ECO:0000259" key="4">
    <source>
        <dbReference type="PROSITE" id="PS50113"/>
    </source>
</evidence>
<evidence type="ECO:0000313" key="7">
    <source>
        <dbReference type="Proteomes" id="UP001595850"/>
    </source>
</evidence>
<keyword evidence="1" id="KW-0175">Coiled coil</keyword>
<dbReference type="GO" id="GO:0052621">
    <property type="term" value="F:diguanylate cyclase activity"/>
    <property type="evidence" value="ECO:0007669"/>
    <property type="project" value="UniProtKB-EC"/>
</dbReference>
<evidence type="ECO:0000256" key="2">
    <source>
        <dbReference type="SAM" id="MobiDB-lite"/>
    </source>
</evidence>
<feature type="transmembrane region" description="Helical" evidence="3">
    <location>
        <begin position="142"/>
        <end position="161"/>
    </location>
</feature>
<feature type="transmembrane region" description="Helical" evidence="3">
    <location>
        <begin position="99"/>
        <end position="116"/>
    </location>
</feature>
<dbReference type="InterPro" id="IPR000014">
    <property type="entry name" value="PAS"/>
</dbReference>
<dbReference type="SUPFAM" id="SSF55073">
    <property type="entry name" value="Nucleotide cyclase"/>
    <property type="match status" value="1"/>
</dbReference>
<dbReference type="Pfam" id="PF00990">
    <property type="entry name" value="GGDEF"/>
    <property type="match status" value="1"/>
</dbReference>
<feature type="coiled-coil region" evidence="1">
    <location>
        <begin position="331"/>
        <end position="365"/>
    </location>
</feature>
<evidence type="ECO:0000256" key="3">
    <source>
        <dbReference type="SAM" id="Phobius"/>
    </source>
</evidence>
<feature type="domain" description="PAC" evidence="4">
    <location>
        <begin position="291"/>
        <end position="343"/>
    </location>
</feature>
<feature type="transmembrane region" description="Helical" evidence="3">
    <location>
        <begin position="68"/>
        <end position="87"/>
    </location>
</feature>
<dbReference type="Pfam" id="PF16927">
    <property type="entry name" value="HisKA_7TM"/>
    <property type="match status" value="1"/>
</dbReference>
<dbReference type="InterPro" id="IPR043128">
    <property type="entry name" value="Rev_trsase/Diguanyl_cyclase"/>
</dbReference>
<evidence type="ECO:0000259" key="5">
    <source>
        <dbReference type="PROSITE" id="PS50887"/>
    </source>
</evidence>
<protein>
    <submittedName>
        <fullName evidence="6">Diguanylate cyclase</fullName>
        <ecNumber evidence="6">2.7.7.65</ecNumber>
    </submittedName>
</protein>
<sequence length="546" mass="58806">MEQSLLALLFVLSGGVALVVAAVAWRRRHAAPPARALALVSASVGVWSVSDGIIALDKTLETVQPLLVLKFLAVGALPAGFLWMSRAIADRAWLLPRRAIPWLAVEPALVMVALLSNDRHHLFLTSLGSAGVHEGENTGPLFWAHSAYSYLLITAGVLHLLRAWMRSPHSQRRLYGASLLAALPPLLLNAAGTLEIIKLEYLTPVGFCVTTVTIHWALVRRSLYDLVPVERARLFDMLDDMVMTVDAAGRVLDLNPSAERLFHRLSPDLPTRLGGAVSTGALGRLPLTDGMAFDHTMTGAEGSPVDLNVRVSALRDRRGEVQGWAFVGRDVTALNDQHRELQEANERLRAQVATIEALRADLAEQAVRDPLTGLHNRRHLMEALRRELRLAAESGAPLSVAILDIDHFKQINDRYGHGAGDQVLMRFAKLVGGQVRVDDVLARYGGEEFVLVLPGATGGQAAERVDTIRRWVTAGRLPAGGHTLSVTFSAGVAALTGEQKAEDLLHSADEALYAAKRAGRNRVVLAPAEDASGSPAPEASTISAAA</sequence>
<dbReference type="RefSeq" id="WP_377287235.1">
    <property type="nucleotide sequence ID" value="NZ_JBHSBM010000016.1"/>
</dbReference>
<reference evidence="7" key="1">
    <citation type="journal article" date="2019" name="Int. J. Syst. Evol. Microbiol.">
        <title>The Global Catalogue of Microorganisms (GCM) 10K type strain sequencing project: providing services to taxonomists for standard genome sequencing and annotation.</title>
        <authorList>
            <consortium name="The Broad Institute Genomics Platform"/>
            <consortium name="The Broad Institute Genome Sequencing Center for Infectious Disease"/>
            <person name="Wu L."/>
            <person name="Ma J."/>
        </authorList>
    </citation>
    <scope>NUCLEOTIDE SEQUENCE [LARGE SCALE GENOMIC DNA]</scope>
    <source>
        <strain evidence="7">TBRC 4489</strain>
    </source>
</reference>
<evidence type="ECO:0000256" key="1">
    <source>
        <dbReference type="SAM" id="Coils"/>
    </source>
</evidence>